<feature type="region of interest" description="Disordered" evidence="1">
    <location>
        <begin position="58"/>
        <end position="98"/>
    </location>
</feature>
<organism evidence="2">
    <name type="scientific">Cladocopium goreaui</name>
    <dbReference type="NCBI Taxonomy" id="2562237"/>
    <lineage>
        <taxon>Eukaryota</taxon>
        <taxon>Sar</taxon>
        <taxon>Alveolata</taxon>
        <taxon>Dinophyceae</taxon>
        <taxon>Suessiales</taxon>
        <taxon>Symbiodiniaceae</taxon>
        <taxon>Cladocopium</taxon>
    </lineage>
</organism>
<reference evidence="3" key="2">
    <citation type="submission" date="2024-04" db="EMBL/GenBank/DDBJ databases">
        <authorList>
            <person name="Chen Y."/>
            <person name="Shah S."/>
            <person name="Dougan E. K."/>
            <person name="Thang M."/>
            <person name="Chan C."/>
        </authorList>
    </citation>
    <scope>NUCLEOTIDE SEQUENCE [LARGE SCALE GENOMIC DNA]</scope>
</reference>
<evidence type="ECO:0000313" key="3">
    <source>
        <dbReference type="EMBL" id="CAL1152396.1"/>
    </source>
</evidence>
<proteinExistence type="predicted"/>
<sequence>MASQKAANLAKIAPDKREQLLVIATKRWPWLFGLADLSQICIVERATLVAWKERVDAAEGSPHPGCIPDALRSPSPRPMISPVERFSPGPLDSPNRRQRVRTRPFEISSRPNAARLSLRPWRHGGADTLESFDEVVAQHRPNTAPTQVTKSAKMRSVEQWLKVLMPVEKDGVSDEAEARQNESRSTARHSEAKNQIERVALDVKQGMPQTPLTEQLRRWCARLALREEVWLEFTLGSLRAECLLLADTMLVRMTMHAGLVAVVVARLG</sequence>
<gene>
    <name evidence="2" type="ORF">C1SCF055_LOCUS25272</name>
</gene>
<evidence type="ECO:0000256" key="1">
    <source>
        <dbReference type="SAM" id="MobiDB-lite"/>
    </source>
</evidence>
<accession>A0A9P1G4A0</accession>
<comment type="caution">
    <text evidence="2">The sequence shown here is derived from an EMBL/GenBank/DDBJ whole genome shotgun (WGS) entry which is preliminary data.</text>
</comment>
<dbReference type="EMBL" id="CAMXCT010002569">
    <property type="protein sequence ID" value="CAI3999021.1"/>
    <property type="molecule type" value="Genomic_DNA"/>
</dbReference>
<evidence type="ECO:0000313" key="4">
    <source>
        <dbReference type="Proteomes" id="UP001152797"/>
    </source>
</evidence>
<dbReference type="AlphaFoldDB" id="A0A9P1G4A0"/>
<reference evidence="2" key="1">
    <citation type="submission" date="2022-10" db="EMBL/GenBank/DDBJ databases">
        <authorList>
            <person name="Chen Y."/>
            <person name="Dougan E. K."/>
            <person name="Chan C."/>
            <person name="Rhodes N."/>
            <person name="Thang M."/>
        </authorList>
    </citation>
    <scope>NUCLEOTIDE SEQUENCE</scope>
</reference>
<evidence type="ECO:0000313" key="2">
    <source>
        <dbReference type="EMBL" id="CAI3999021.1"/>
    </source>
</evidence>
<protein>
    <submittedName>
        <fullName evidence="2">Uncharacterized protein</fullName>
    </submittedName>
</protein>
<keyword evidence="4" id="KW-1185">Reference proteome</keyword>
<dbReference type="EMBL" id="CAMXCT030002569">
    <property type="protein sequence ID" value="CAL4786333.1"/>
    <property type="molecule type" value="Genomic_DNA"/>
</dbReference>
<dbReference type="Proteomes" id="UP001152797">
    <property type="component" value="Unassembled WGS sequence"/>
</dbReference>
<dbReference type="EMBL" id="CAMXCT020002569">
    <property type="protein sequence ID" value="CAL1152396.1"/>
    <property type="molecule type" value="Genomic_DNA"/>
</dbReference>
<feature type="compositionally biased region" description="Basic and acidic residues" evidence="1">
    <location>
        <begin position="171"/>
        <end position="182"/>
    </location>
</feature>
<feature type="region of interest" description="Disordered" evidence="1">
    <location>
        <begin position="171"/>
        <end position="194"/>
    </location>
</feature>
<name>A0A9P1G4A0_9DINO</name>